<dbReference type="Proteomes" id="UP001595816">
    <property type="component" value="Unassembled WGS sequence"/>
</dbReference>
<evidence type="ECO:0000313" key="2">
    <source>
        <dbReference type="EMBL" id="MFC4134301.1"/>
    </source>
</evidence>
<name>A0ABV8LV60_9ACTN</name>
<feature type="region of interest" description="Disordered" evidence="1">
    <location>
        <begin position="42"/>
        <end position="90"/>
    </location>
</feature>
<sequence>MLVRLAAEWTDPFGVDHHAGDVVDIDVITLAELEQRGVVQAMSNEPEEWSGPGEESEEAAQEWSGPGAAEETEVEEWSGPGAAEETSDDE</sequence>
<dbReference type="EMBL" id="JBHSAY010000015">
    <property type="protein sequence ID" value="MFC4134301.1"/>
    <property type="molecule type" value="Genomic_DNA"/>
</dbReference>
<keyword evidence="3" id="KW-1185">Reference proteome</keyword>
<accession>A0ABV8LV60</accession>
<proteinExistence type="predicted"/>
<evidence type="ECO:0000256" key="1">
    <source>
        <dbReference type="SAM" id="MobiDB-lite"/>
    </source>
</evidence>
<organism evidence="2 3">
    <name type="scientific">Hamadaea flava</name>
    <dbReference type="NCBI Taxonomy" id="1742688"/>
    <lineage>
        <taxon>Bacteria</taxon>
        <taxon>Bacillati</taxon>
        <taxon>Actinomycetota</taxon>
        <taxon>Actinomycetes</taxon>
        <taxon>Micromonosporales</taxon>
        <taxon>Micromonosporaceae</taxon>
        <taxon>Hamadaea</taxon>
    </lineage>
</organism>
<reference evidence="3" key="1">
    <citation type="journal article" date="2019" name="Int. J. Syst. Evol. Microbiol.">
        <title>The Global Catalogue of Microorganisms (GCM) 10K type strain sequencing project: providing services to taxonomists for standard genome sequencing and annotation.</title>
        <authorList>
            <consortium name="The Broad Institute Genomics Platform"/>
            <consortium name="The Broad Institute Genome Sequencing Center for Infectious Disease"/>
            <person name="Wu L."/>
            <person name="Ma J."/>
        </authorList>
    </citation>
    <scope>NUCLEOTIDE SEQUENCE [LARGE SCALE GENOMIC DNA]</scope>
    <source>
        <strain evidence="3">CGMCC 4.7289</strain>
    </source>
</reference>
<protein>
    <submittedName>
        <fullName evidence="2">Uncharacterized protein</fullName>
    </submittedName>
</protein>
<gene>
    <name evidence="2" type="ORF">ACFOZ4_27135</name>
</gene>
<comment type="caution">
    <text evidence="2">The sequence shown here is derived from an EMBL/GenBank/DDBJ whole genome shotgun (WGS) entry which is preliminary data.</text>
</comment>
<dbReference type="RefSeq" id="WP_253761530.1">
    <property type="nucleotide sequence ID" value="NZ_JAMZDZ010000001.1"/>
</dbReference>
<evidence type="ECO:0000313" key="3">
    <source>
        <dbReference type="Proteomes" id="UP001595816"/>
    </source>
</evidence>